<accession>A0A916U873</accession>
<organism evidence="2 3">
    <name type="scientific">Hoyosella rhizosphaerae</name>
    <dbReference type="NCBI Taxonomy" id="1755582"/>
    <lineage>
        <taxon>Bacteria</taxon>
        <taxon>Bacillati</taxon>
        <taxon>Actinomycetota</taxon>
        <taxon>Actinomycetes</taxon>
        <taxon>Mycobacteriales</taxon>
        <taxon>Hoyosellaceae</taxon>
        <taxon>Hoyosella</taxon>
    </lineage>
</organism>
<sequence>MKAFKRAAAVVATSAALTIPFAGAASAQEGDLNLGGGLDLGSLNLGVDGGAGGGFDLGAFDLGALFNLDLGAGAEGGAELDFSSLDAFFGGGVQFEGPTFDLQAEIDRIEADFQAFIEANFGGDVNGGGAGGEGDFTFEFNAEQAWADFVAQVEADIAAAFGGGAGGGVEVDFSSIELILGGGVGGEAGVGGDLGGALNLGDLFNLNVDGGAGFGS</sequence>
<gene>
    <name evidence="2" type="ORF">GCM10011410_14820</name>
</gene>
<keyword evidence="3" id="KW-1185">Reference proteome</keyword>
<feature type="signal peptide" evidence="1">
    <location>
        <begin position="1"/>
        <end position="27"/>
    </location>
</feature>
<evidence type="ECO:0008006" key="4">
    <source>
        <dbReference type="Google" id="ProtNLM"/>
    </source>
</evidence>
<name>A0A916U873_9ACTN</name>
<evidence type="ECO:0000256" key="1">
    <source>
        <dbReference type="SAM" id="SignalP"/>
    </source>
</evidence>
<dbReference type="AlphaFoldDB" id="A0A916U873"/>
<keyword evidence="1" id="KW-0732">Signal</keyword>
<reference evidence="2" key="2">
    <citation type="submission" date="2020-09" db="EMBL/GenBank/DDBJ databases">
        <authorList>
            <person name="Sun Q."/>
            <person name="Zhou Y."/>
        </authorList>
    </citation>
    <scope>NUCLEOTIDE SEQUENCE</scope>
    <source>
        <strain evidence="2">CGMCC 1.15478</strain>
    </source>
</reference>
<reference evidence="2" key="1">
    <citation type="journal article" date="2014" name="Int. J. Syst. Evol. Microbiol.">
        <title>Complete genome sequence of Corynebacterium casei LMG S-19264T (=DSM 44701T), isolated from a smear-ripened cheese.</title>
        <authorList>
            <consortium name="US DOE Joint Genome Institute (JGI-PGF)"/>
            <person name="Walter F."/>
            <person name="Albersmeier A."/>
            <person name="Kalinowski J."/>
            <person name="Ruckert C."/>
        </authorList>
    </citation>
    <scope>NUCLEOTIDE SEQUENCE</scope>
    <source>
        <strain evidence="2">CGMCC 1.15478</strain>
    </source>
</reference>
<protein>
    <recommendedName>
        <fullName evidence="4">Porin</fullName>
    </recommendedName>
</protein>
<evidence type="ECO:0000313" key="2">
    <source>
        <dbReference type="EMBL" id="GGC63409.1"/>
    </source>
</evidence>
<evidence type="ECO:0000313" key="3">
    <source>
        <dbReference type="Proteomes" id="UP000641514"/>
    </source>
</evidence>
<feature type="chain" id="PRO_5037334232" description="Porin" evidence="1">
    <location>
        <begin position="28"/>
        <end position="216"/>
    </location>
</feature>
<dbReference type="RefSeq" id="WP_188672099.1">
    <property type="nucleotide sequence ID" value="NZ_BMJH01000001.1"/>
</dbReference>
<comment type="caution">
    <text evidence="2">The sequence shown here is derived from an EMBL/GenBank/DDBJ whole genome shotgun (WGS) entry which is preliminary data.</text>
</comment>
<dbReference type="EMBL" id="BMJH01000001">
    <property type="protein sequence ID" value="GGC63409.1"/>
    <property type="molecule type" value="Genomic_DNA"/>
</dbReference>
<proteinExistence type="predicted"/>
<dbReference type="Proteomes" id="UP000641514">
    <property type="component" value="Unassembled WGS sequence"/>
</dbReference>